<keyword evidence="6" id="KW-1185">Reference proteome</keyword>
<evidence type="ECO:0000256" key="1">
    <source>
        <dbReference type="ARBA" id="ARBA00022741"/>
    </source>
</evidence>
<dbReference type="AlphaFoldDB" id="A0A9W6WB82"/>
<keyword evidence="2" id="KW-0067">ATP-binding</keyword>
<dbReference type="Pfam" id="PF00005">
    <property type="entry name" value="ABC_tran"/>
    <property type="match status" value="1"/>
</dbReference>
<feature type="transmembrane region" description="Helical" evidence="3">
    <location>
        <begin position="63"/>
        <end position="85"/>
    </location>
</feature>
<dbReference type="RefSeq" id="WP_285663607.1">
    <property type="nucleotide sequence ID" value="NZ_BSTX01000002.1"/>
</dbReference>
<dbReference type="SMART" id="SM00382">
    <property type="entry name" value="AAA"/>
    <property type="match status" value="1"/>
</dbReference>
<dbReference type="PANTHER" id="PTHR24221">
    <property type="entry name" value="ATP-BINDING CASSETTE SUB-FAMILY B"/>
    <property type="match status" value="1"/>
</dbReference>
<name>A0A9W6WB82_9ACTN</name>
<keyword evidence="3" id="KW-1133">Transmembrane helix</keyword>
<feature type="transmembrane region" description="Helical" evidence="3">
    <location>
        <begin position="29"/>
        <end position="51"/>
    </location>
</feature>
<dbReference type="EMBL" id="BSTX01000002">
    <property type="protein sequence ID" value="GLZ78455.1"/>
    <property type="molecule type" value="Genomic_DNA"/>
</dbReference>
<evidence type="ECO:0000259" key="4">
    <source>
        <dbReference type="PROSITE" id="PS50893"/>
    </source>
</evidence>
<dbReference type="Gene3D" id="3.40.50.300">
    <property type="entry name" value="P-loop containing nucleotide triphosphate hydrolases"/>
    <property type="match status" value="1"/>
</dbReference>
<feature type="transmembrane region" description="Helical" evidence="3">
    <location>
        <begin position="158"/>
        <end position="186"/>
    </location>
</feature>
<dbReference type="CDD" id="cd03228">
    <property type="entry name" value="ABCC_MRP_Like"/>
    <property type="match status" value="1"/>
</dbReference>
<evidence type="ECO:0000313" key="6">
    <source>
        <dbReference type="Proteomes" id="UP001165079"/>
    </source>
</evidence>
<evidence type="ECO:0000256" key="2">
    <source>
        <dbReference type="ARBA" id="ARBA00022840"/>
    </source>
</evidence>
<dbReference type="InterPro" id="IPR039421">
    <property type="entry name" value="Type_1_exporter"/>
</dbReference>
<dbReference type="Proteomes" id="UP001165079">
    <property type="component" value="Unassembled WGS sequence"/>
</dbReference>
<keyword evidence="3" id="KW-0812">Transmembrane</keyword>
<reference evidence="5" key="1">
    <citation type="submission" date="2023-03" db="EMBL/GenBank/DDBJ databases">
        <title>Actinorhabdospora filicis NBRC 111898.</title>
        <authorList>
            <person name="Ichikawa N."/>
            <person name="Sato H."/>
            <person name="Tonouchi N."/>
        </authorList>
    </citation>
    <scope>NUCLEOTIDE SEQUENCE</scope>
    <source>
        <strain evidence="5">NBRC 111898</strain>
    </source>
</reference>
<dbReference type="InterPro" id="IPR003439">
    <property type="entry name" value="ABC_transporter-like_ATP-bd"/>
</dbReference>
<gene>
    <name evidence="5" type="ORF">Afil01_32620</name>
</gene>
<evidence type="ECO:0000256" key="3">
    <source>
        <dbReference type="SAM" id="Phobius"/>
    </source>
</evidence>
<keyword evidence="3" id="KW-0472">Membrane</keyword>
<sequence>MSTKASRGGSAASGVFPLIRVLPRISPGLSALLALLIAARVAGVVLLPLAIGRLITALTVPDAAAGAVRLGLVLLGVAFVLDFALEPVRGMVTAKLSAAVDGFMAQRTVEGALRPHGVAHLVDPDVADAIEQARGLGVGGHSPGEAVDALSTLLPMRLSGLACGVLLGWAGQWWMPVVVGAAWIIVGLRQDQIMARAVAANAAQTVQLRHASYLRDLAVTAPAAKELRLFGLSQWVVARFTREWWDGIVAMRRKTTDLRQHYLAGGLLLAAHLAVIIPLALSTSRGNLTAGALSITLQALLGMFALGYIGDPEGRLRLAAAAVPAALKIGALRASDRPKASAPAAGTPAREIRFEGVSFRYPGRDKPVLDGLDLVIPAGSSLAIVGDNGAGKSTIIKLLAGLYEPGGGRISVDGTDLSGLDPVSWRRRLAVVFQDFARYPFSVRDNIAFGAIEEPASAEAVEDAARRGGFLGVERGLAEGWDTLLTTARLNGTDLSGGQWQRLAMSRALYAARSGAKVLILDEPTAHLDIMAEHELYARFLELTAGLTTILVSHRFATVRLADRIAVIGDGRVTELGGHEELLAADGRYARMFGVQSAPFTQTEGVHHV</sequence>
<accession>A0A9W6WB82</accession>
<comment type="caution">
    <text evidence="5">The sequence shown here is derived from an EMBL/GenBank/DDBJ whole genome shotgun (WGS) entry which is preliminary data.</text>
</comment>
<dbReference type="GO" id="GO:0034040">
    <property type="term" value="F:ATPase-coupled lipid transmembrane transporter activity"/>
    <property type="evidence" value="ECO:0007669"/>
    <property type="project" value="TreeGrafter"/>
</dbReference>
<dbReference type="PROSITE" id="PS00211">
    <property type="entry name" value="ABC_TRANSPORTER_1"/>
    <property type="match status" value="1"/>
</dbReference>
<keyword evidence="1" id="KW-0547">Nucleotide-binding</keyword>
<dbReference type="GO" id="GO:0016887">
    <property type="term" value="F:ATP hydrolysis activity"/>
    <property type="evidence" value="ECO:0007669"/>
    <property type="project" value="InterPro"/>
</dbReference>
<feature type="transmembrane region" description="Helical" evidence="3">
    <location>
        <begin position="261"/>
        <end position="281"/>
    </location>
</feature>
<evidence type="ECO:0000313" key="5">
    <source>
        <dbReference type="EMBL" id="GLZ78455.1"/>
    </source>
</evidence>
<dbReference type="PROSITE" id="PS50893">
    <property type="entry name" value="ABC_TRANSPORTER_2"/>
    <property type="match status" value="1"/>
</dbReference>
<dbReference type="SUPFAM" id="SSF52540">
    <property type="entry name" value="P-loop containing nucleoside triphosphate hydrolases"/>
    <property type="match status" value="1"/>
</dbReference>
<dbReference type="PANTHER" id="PTHR24221:SF646">
    <property type="entry name" value="HAEMOLYSIN SECRETION ATP-BINDING PROTEIN"/>
    <property type="match status" value="1"/>
</dbReference>
<proteinExistence type="predicted"/>
<feature type="domain" description="ABC transporter" evidence="4">
    <location>
        <begin position="352"/>
        <end position="595"/>
    </location>
</feature>
<feature type="transmembrane region" description="Helical" evidence="3">
    <location>
        <begin position="287"/>
        <end position="309"/>
    </location>
</feature>
<organism evidence="5 6">
    <name type="scientific">Actinorhabdospora filicis</name>
    <dbReference type="NCBI Taxonomy" id="1785913"/>
    <lineage>
        <taxon>Bacteria</taxon>
        <taxon>Bacillati</taxon>
        <taxon>Actinomycetota</taxon>
        <taxon>Actinomycetes</taxon>
        <taxon>Micromonosporales</taxon>
        <taxon>Micromonosporaceae</taxon>
        <taxon>Actinorhabdospora</taxon>
    </lineage>
</organism>
<protein>
    <submittedName>
        <fullName evidence="5">Multidrug ABC transporter permease</fullName>
    </submittedName>
</protein>
<dbReference type="InterPro" id="IPR017871">
    <property type="entry name" value="ABC_transporter-like_CS"/>
</dbReference>
<dbReference type="InterPro" id="IPR003593">
    <property type="entry name" value="AAA+_ATPase"/>
</dbReference>
<dbReference type="InterPro" id="IPR027417">
    <property type="entry name" value="P-loop_NTPase"/>
</dbReference>
<dbReference type="GO" id="GO:0005524">
    <property type="term" value="F:ATP binding"/>
    <property type="evidence" value="ECO:0007669"/>
    <property type="project" value="UniProtKB-KW"/>
</dbReference>